<evidence type="ECO:0008006" key="4">
    <source>
        <dbReference type="Google" id="ProtNLM"/>
    </source>
</evidence>
<name>A0ABT3JN86_9FLAO</name>
<dbReference type="RefSeq" id="WP_265144383.1">
    <property type="nucleotide sequence ID" value="NZ_JAPCHZ010000004.1"/>
</dbReference>
<sequence length="85" mass="9787">MDQNKIKDSEGFKNIKNTVDQNPAIENNGQESLTRLKDIRNPEMTKENLVKDAENAIPPTAWENQQKAYDDAWENNKNQQLGEEV</sequence>
<accession>A0ABT3JN86</accession>
<reference evidence="2 3" key="1">
    <citation type="submission" date="2022-10" db="EMBL/GenBank/DDBJ databases">
        <title>Kaistella sp. BT-6-1-3.</title>
        <authorList>
            <person name="Ai J."/>
            <person name="Deng Z."/>
        </authorList>
    </citation>
    <scope>NUCLEOTIDE SEQUENCE [LARGE SCALE GENOMIC DNA]</scope>
    <source>
        <strain evidence="2 3">BT6-1-3</strain>
    </source>
</reference>
<evidence type="ECO:0000256" key="1">
    <source>
        <dbReference type="SAM" id="MobiDB-lite"/>
    </source>
</evidence>
<evidence type="ECO:0000313" key="3">
    <source>
        <dbReference type="Proteomes" id="UP001209107"/>
    </source>
</evidence>
<dbReference type="EMBL" id="JAPCHZ010000004">
    <property type="protein sequence ID" value="MCW4452235.1"/>
    <property type="molecule type" value="Genomic_DNA"/>
</dbReference>
<evidence type="ECO:0000313" key="2">
    <source>
        <dbReference type="EMBL" id="MCW4452235.1"/>
    </source>
</evidence>
<proteinExistence type="predicted"/>
<dbReference type="Proteomes" id="UP001209107">
    <property type="component" value="Unassembled WGS sequence"/>
</dbReference>
<feature type="compositionally biased region" description="Polar residues" evidence="1">
    <location>
        <begin position="15"/>
        <end position="29"/>
    </location>
</feature>
<gene>
    <name evidence="2" type="ORF">OK344_08440</name>
</gene>
<protein>
    <recommendedName>
        <fullName evidence="4">Prevent-host-death protein</fullName>
    </recommendedName>
</protein>
<feature type="compositionally biased region" description="Basic and acidic residues" evidence="1">
    <location>
        <begin position="1"/>
        <end position="13"/>
    </location>
</feature>
<keyword evidence="3" id="KW-1185">Reference proteome</keyword>
<comment type="caution">
    <text evidence="2">The sequence shown here is derived from an EMBL/GenBank/DDBJ whole genome shotgun (WGS) entry which is preliminary data.</text>
</comment>
<feature type="region of interest" description="Disordered" evidence="1">
    <location>
        <begin position="1"/>
        <end position="29"/>
    </location>
</feature>
<organism evidence="2 3">
    <name type="scientific">Kaistella yananensis</name>
    <dbReference type="NCBI Taxonomy" id="2989820"/>
    <lineage>
        <taxon>Bacteria</taxon>
        <taxon>Pseudomonadati</taxon>
        <taxon>Bacteroidota</taxon>
        <taxon>Flavobacteriia</taxon>
        <taxon>Flavobacteriales</taxon>
        <taxon>Weeksellaceae</taxon>
        <taxon>Chryseobacterium group</taxon>
        <taxon>Kaistella</taxon>
    </lineage>
</organism>